<comment type="cofactor">
    <cofactor evidence="1">
        <name>Zn(2+)</name>
        <dbReference type="ChEBI" id="CHEBI:29105"/>
    </cofactor>
</comment>
<keyword evidence="10" id="KW-1185">Reference proteome</keyword>
<dbReference type="Pfam" id="PF00383">
    <property type="entry name" value="dCMP_cyt_deam_1"/>
    <property type="match status" value="1"/>
</dbReference>
<dbReference type="PROSITE" id="PS00903">
    <property type="entry name" value="CYT_DCMP_DEAMINASES_1"/>
    <property type="match status" value="1"/>
</dbReference>
<dbReference type="InterPro" id="IPR013404">
    <property type="entry name" value="Competence_ComEB"/>
</dbReference>
<evidence type="ECO:0000313" key="9">
    <source>
        <dbReference type="EMBL" id="SPP26673.1"/>
    </source>
</evidence>
<dbReference type="PROSITE" id="PS51747">
    <property type="entry name" value="CYT_DCMP_DEAMINASES_2"/>
    <property type="match status" value="1"/>
</dbReference>
<dbReference type="GO" id="GO:0008270">
    <property type="term" value="F:zinc ion binding"/>
    <property type="evidence" value="ECO:0007669"/>
    <property type="project" value="InterPro"/>
</dbReference>
<dbReference type="InterPro" id="IPR015517">
    <property type="entry name" value="dCMP_deaminase-rel"/>
</dbReference>
<evidence type="ECO:0000256" key="6">
    <source>
        <dbReference type="NCBIfam" id="TIGR02571"/>
    </source>
</evidence>
<reference evidence="8 10" key="1">
    <citation type="submission" date="2017-09" db="EMBL/GenBank/DDBJ databases">
        <title>Complete Genome Sequences of Two Strains of the Meat Spoilage Bacterium Brochothrix thermosphacta Isolated from Ground Chicken.</title>
        <authorList>
            <person name="Paoli G.C."/>
            <person name="Wijey C."/>
            <person name="Chen C.-Y."/>
            <person name="Nguyen L."/>
            <person name="Yan X."/>
            <person name="Irwin P.L."/>
        </authorList>
    </citation>
    <scope>NUCLEOTIDE SEQUENCE [LARGE SCALE GENOMIC DNA]</scope>
    <source>
        <strain evidence="8 10">BI</strain>
    </source>
</reference>
<dbReference type="SUPFAM" id="SSF53927">
    <property type="entry name" value="Cytidine deaminase-like"/>
    <property type="match status" value="1"/>
</dbReference>
<name>A0A291KHQ2_BROTH</name>
<evidence type="ECO:0000313" key="8">
    <source>
        <dbReference type="EMBL" id="ATF26708.1"/>
    </source>
</evidence>
<dbReference type="EMBL" id="CP023483">
    <property type="protein sequence ID" value="ATF26708.1"/>
    <property type="molecule type" value="Genomic_DNA"/>
</dbReference>
<dbReference type="GO" id="GO:0005737">
    <property type="term" value="C:cytoplasm"/>
    <property type="evidence" value="ECO:0007669"/>
    <property type="project" value="TreeGrafter"/>
</dbReference>
<evidence type="ECO:0000256" key="2">
    <source>
        <dbReference type="ARBA" id="ARBA00006576"/>
    </source>
</evidence>
<dbReference type="InterPro" id="IPR016192">
    <property type="entry name" value="APOBEC/CMP_deaminase_Zn-bd"/>
</dbReference>
<dbReference type="Proteomes" id="UP000270190">
    <property type="component" value="Unassembled WGS sequence"/>
</dbReference>
<protein>
    <recommendedName>
        <fullName evidence="6">ComE operon protein 2</fullName>
    </recommendedName>
</protein>
<dbReference type="PANTHER" id="PTHR11086">
    <property type="entry name" value="DEOXYCYTIDYLATE DEAMINASE-RELATED"/>
    <property type="match status" value="1"/>
</dbReference>
<dbReference type="CDD" id="cd01286">
    <property type="entry name" value="deoxycytidylate_deaminase"/>
    <property type="match status" value="1"/>
</dbReference>
<proteinExistence type="inferred from homology"/>
<keyword evidence="4" id="KW-0378">Hydrolase</keyword>
<organism evidence="8 10">
    <name type="scientific">Brochothrix thermosphacta</name>
    <name type="common">Microbacterium thermosphactum</name>
    <dbReference type="NCBI Taxonomy" id="2756"/>
    <lineage>
        <taxon>Bacteria</taxon>
        <taxon>Bacillati</taxon>
        <taxon>Bacillota</taxon>
        <taxon>Bacilli</taxon>
        <taxon>Bacillales</taxon>
        <taxon>Listeriaceae</taxon>
        <taxon>Brochothrix</taxon>
    </lineage>
</organism>
<dbReference type="Proteomes" id="UP000243591">
    <property type="component" value="Chromosome"/>
</dbReference>
<evidence type="ECO:0000259" key="7">
    <source>
        <dbReference type="PROSITE" id="PS51747"/>
    </source>
</evidence>
<evidence type="ECO:0000256" key="4">
    <source>
        <dbReference type="ARBA" id="ARBA00022801"/>
    </source>
</evidence>
<dbReference type="AlphaFoldDB" id="A0A291KHQ2"/>
<dbReference type="OrthoDB" id="9788517at2"/>
<reference evidence="11" key="3">
    <citation type="submission" date="2018-04" db="EMBL/GenBank/DDBJ databases">
        <authorList>
            <person name="Illikoud N."/>
        </authorList>
    </citation>
    <scope>NUCLEOTIDE SEQUENCE [LARGE SCALE GENOMIC DNA]</scope>
</reference>
<dbReference type="InterPro" id="IPR016193">
    <property type="entry name" value="Cytidine_deaminase-like"/>
</dbReference>
<keyword evidence="5" id="KW-0862">Zinc</keyword>
<dbReference type="NCBIfam" id="TIGR02571">
    <property type="entry name" value="ComEB"/>
    <property type="match status" value="1"/>
</dbReference>
<reference evidence="9" key="2">
    <citation type="submission" date="2018-04" db="EMBL/GenBank/DDBJ databases">
        <authorList>
            <person name="Go L.Y."/>
            <person name="Mitchell J.A."/>
        </authorList>
    </citation>
    <scope>NUCLEOTIDE SEQUENCE</scope>
    <source>
        <strain evidence="9">BSAS1 3</strain>
    </source>
</reference>
<dbReference type="PANTHER" id="PTHR11086:SF18">
    <property type="entry name" value="DEOXYCYTIDYLATE DEAMINASE"/>
    <property type="match status" value="1"/>
</dbReference>
<dbReference type="InterPro" id="IPR035105">
    <property type="entry name" value="Deoxycytidylate_deaminase_dom"/>
</dbReference>
<dbReference type="Gene3D" id="3.40.140.10">
    <property type="entry name" value="Cytidine Deaminase, domain 2"/>
    <property type="match status" value="1"/>
</dbReference>
<dbReference type="GO" id="GO:0004132">
    <property type="term" value="F:dCMP deaminase activity"/>
    <property type="evidence" value="ECO:0007669"/>
    <property type="project" value="TreeGrafter"/>
</dbReference>
<dbReference type="InterPro" id="IPR002125">
    <property type="entry name" value="CMP_dCMP_dom"/>
</dbReference>
<dbReference type="RefSeq" id="WP_080712890.1">
    <property type="nucleotide sequence ID" value="NZ_CBCPHX010000010.1"/>
</dbReference>
<evidence type="ECO:0000256" key="5">
    <source>
        <dbReference type="ARBA" id="ARBA00022833"/>
    </source>
</evidence>
<gene>
    <name evidence="9" type="ORF">BTBSAS_110022</name>
    <name evidence="8" type="ORF">CNY62_10105</name>
</gene>
<keyword evidence="3" id="KW-0479">Metal-binding</keyword>
<sequence length="181" mass="20300">MERISWNQYFMAQSHLLASRSTCHRLMVGATIVRDNRIIAGGYNGSVAREAHCIDGECLMDHGHCIRTVHAEMNAILQCAKFGASTEQAELYVTHYPCVNCSKAIIQAGIKKVHFAQDYHNHPYAQQLFKQAQVETVHVPLDPVYSQHFAVELKKDVLAALSQLPETTENVTLIKAVKKQL</sequence>
<dbReference type="EMBL" id="OUNC01000003">
    <property type="protein sequence ID" value="SPP26673.1"/>
    <property type="molecule type" value="Genomic_DNA"/>
</dbReference>
<evidence type="ECO:0000256" key="1">
    <source>
        <dbReference type="ARBA" id="ARBA00001947"/>
    </source>
</evidence>
<evidence type="ECO:0000313" key="11">
    <source>
        <dbReference type="Proteomes" id="UP000270190"/>
    </source>
</evidence>
<evidence type="ECO:0000256" key="3">
    <source>
        <dbReference type="ARBA" id="ARBA00022723"/>
    </source>
</evidence>
<accession>A0A291KHQ2</accession>
<evidence type="ECO:0000313" key="10">
    <source>
        <dbReference type="Proteomes" id="UP000243591"/>
    </source>
</evidence>
<feature type="domain" description="CMP/dCMP-type deaminase" evidence="7">
    <location>
        <begin position="5"/>
        <end position="132"/>
    </location>
</feature>
<comment type="similarity">
    <text evidence="2">Belongs to the cytidine and deoxycytidylate deaminase family.</text>
</comment>
<dbReference type="KEGG" id="bths:CNY62_10105"/>
<dbReference type="GeneID" id="66536572"/>